<evidence type="ECO:0000256" key="7">
    <source>
        <dbReference type="SAM" id="Phobius"/>
    </source>
</evidence>
<dbReference type="HOGENOM" id="CLU_005170_6_1_5"/>
<evidence type="ECO:0000256" key="4">
    <source>
        <dbReference type="ARBA" id="ARBA00022737"/>
    </source>
</evidence>
<dbReference type="AlphaFoldDB" id="C6V433"/>
<evidence type="ECO:0000256" key="3">
    <source>
        <dbReference type="ARBA" id="ARBA00022692"/>
    </source>
</evidence>
<evidence type="ECO:0000259" key="8">
    <source>
        <dbReference type="Pfam" id="PF03600"/>
    </source>
</evidence>
<dbReference type="PANTHER" id="PTHR43652:SF2">
    <property type="entry name" value="BASIC AMINO ACID ANTIPORTER YFCC-RELATED"/>
    <property type="match status" value="1"/>
</dbReference>
<dbReference type="EMBL" id="CP001431">
    <property type="protein sequence ID" value="ACT69150.1"/>
    <property type="molecule type" value="Genomic_DNA"/>
</dbReference>
<accession>C6V433</accession>
<evidence type="ECO:0000256" key="2">
    <source>
        <dbReference type="ARBA" id="ARBA00022448"/>
    </source>
</evidence>
<evidence type="ECO:0000256" key="6">
    <source>
        <dbReference type="ARBA" id="ARBA00023136"/>
    </source>
</evidence>
<keyword evidence="6 7" id="KW-0472">Membrane</keyword>
<evidence type="ECO:0000313" key="10">
    <source>
        <dbReference type="Proteomes" id="UP000001627"/>
    </source>
</evidence>
<feature type="transmembrane region" description="Helical" evidence="7">
    <location>
        <begin position="128"/>
        <end position="145"/>
    </location>
</feature>
<feature type="transmembrane region" description="Helical" evidence="7">
    <location>
        <begin position="438"/>
        <end position="462"/>
    </location>
</feature>
<evidence type="ECO:0000256" key="1">
    <source>
        <dbReference type="ARBA" id="ARBA00004141"/>
    </source>
</evidence>
<feature type="transmembrane region" description="Helical" evidence="7">
    <location>
        <begin position="41"/>
        <end position="57"/>
    </location>
</feature>
<dbReference type="eggNOG" id="COG0471">
    <property type="taxonomic scope" value="Bacteria"/>
</dbReference>
<dbReference type="InterPro" id="IPR036721">
    <property type="entry name" value="RCK_C_sf"/>
</dbReference>
<feature type="transmembrane region" description="Helical" evidence="7">
    <location>
        <begin position="469"/>
        <end position="486"/>
    </location>
</feature>
<dbReference type="Proteomes" id="UP000001627">
    <property type="component" value="Chromosome"/>
</dbReference>
<feature type="transmembrane region" description="Helical" evidence="7">
    <location>
        <begin position="176"/>
        <end position="198"/>
    </location>
</feature>
<keyword evidence="10" id="KW-1185">Reference proteome</keyword>
<name>C6V433_NEORI</name>
<proteinExistence type="predicted"/>
<dbReference type="Pfam" id="PF03600">
    <property type="entry name" value="CitMHS"/>
    <property type="match status" value="1"/>
</dbReference>
<feature type="transmembrane region" description="Helical" evidence="7">
    <location>
        <begin position="354"/>
        <end position="374"/>
    </location>
</feature>
<sequence>MYRIPILSSKERLNLRYPATICSRAFLFAVLNQLLVDLAPLYVVSVLIVSTYFLVTGRITAERITFVSIVLLIVYQGFVLSKPLAFLESIMIAPVIAILGLAVMGRLVACTSIVNRAAGLIVKIKHKALIPVILILVCYMLSAFVNNTPVVVLLISLVSTFGKQVGIANSRMMLPIAFSASLGGMLTVLGSSTNLLIYSKAEELGVQLGFLGFFLPAIFVGIFGIIYVIFLTLIVPIRKPAEEHARRFLFVLDSSRSGRLIFSSVEIREIKNILHNHAFGDNLVMNEIVITEKSELIGCSILSDNVASHFNACAVGIARTSEKIVPGCRLIIVCKERTPHHGEMEVFFTKDKSYILGHANSVKVICTFVGMVLLSGILKIPLALTVLSALALLIILSAVDVKEVFRFLEIKLLLMLVYSLTIGRSLEMTGLLEDFVQLLYRCTSTLPPIGLICILFTIVTLLNEVMSNNAVGLIFTPVVLKLSYMMGVEPKYLLWTLIFSSNSAFATPFGYQVNLIVMEAGKYRYSDYLKFGFPLNVVVLVGYILYLYLFSELDFFHSVSYK</sequence>
<dbReference type="GO" id="GO:0006813">
    <property type="term" value="P:potassium ion transport"/>
    <property type="evidence" value="ECO:0007669"/>
    <property type="project" value="InterPro"/>
</dbReference>
<dbReference type="GO" id="GO:0005886">
    <property type="term" value="C:plasma membrane"/>
    <property type="evidence" value="ECO:0007669"/>
    <property type="project" value="TreeGrafter"/>
</dbReference>
<feature type="transmembrane region" description="Helical" evidence="7">
    <location>
        <begin position="86"/>
        <end position="108"/>
    </location>
</feature>
<reference evidence="9 10" key="1">
    <citation type="journal article" date="2009" name="Nucleic Acids Res.">
        <title>Analysis of complete genome sequence of Neorickettsia risticii: causative agent of Potomac horse fever.</title>
        <authorList>
            <person name="Lin M."/>
            <person name="Zhang C."/>
            <person name="Gibson K."/>
            <person name="Rikihisa Y."/>
        </authorList>
    </citation>
    <scope>NUCLEOTIDE SEQUENCE [LARGE SCALE GENOMIC DNA]</scope>
    <source>
        <strain evidence="9 10">Illinois</strain>
    </source>
</reference>
<evidence type="ECO:0000313" key="9">
    <source>
        <dbReference type="EMBL" id="ACT69150.1"/>
    </source>
</evidence>
<feature type="transmembrane region" description="Helical" evidence="7">
    <location>
        <begin position="492"/>
        <end position="511"/>
    </location>
</feature>
<feature type="transmembrane region" description="Helical" evidence="7">
    <location>
        <begin position="531"/>
        <end position="550"/>
    </location>
</feature>
<organism evidence="9 10">
    <name type="scientific">Neorickettsia risticii (strain Illinois)</name>
    <dbReference type="NCBI Taxonomy" id="434131"/>
    <lineage>
        <taxon>Bacteria</taxon>
        <taxon>Pseudomonadati</taxon>
        <taxon>Pseudomonadota</taxon>
        <taxon>Alphaproteobacteria</taxon>
        <taxon>Rickettsiales</taxon>
        <taxon>Anaplasmataceae</taxon>
        <taxon>Neorickettsia</taxon>
    </lineage>
</organism>
<feature type="transmembrane region" description="Helical" evidence="7">
    <location>
        <begin position="64"/>
        <end position="80"/>
    </location>
</feature>
<comment type="subcellular location">
    <subcellularLocation>
        <location evidence="1">Membrane</location>
        <topology evidence="1">Multi-pass membrane protein</topology>
    </subcellularLocation>
</comment>
<dbReference type="GO" id="GO:0055085">
    <property type="term" value="P:transmembrane transport"/>
    <property type="evidence" value="ECO:0007669"/>
    <property type="project" value="InterPro"/>
</dbReference>
<dbReference type="InterPro" id="IPR051679">
    <property type="entry name" value="DASS-Related_Transporters"/>
</dbReference>
<feature type="transmembrane region" description="Helical" evidence="7">
    <location>
        <begin position="151"/>
        <end position="169"/>
    </location>
</feature>
<feature type="transmembrane region" description="Helical" evidence="7">
    <location>
        <begin position="408"/>
        <end position="426"/>
    </location>
</feature>
<keyword evidence="3 7" id="KW-0812">Transmembrane</keyword>
<feature type="transmembrane region" description="Helical" evidence="7">
    <location>
        <begin position="210"/>
        <end position="237"/>
    </location>
</feature>
<keyword evidence="5 7" id="KW-1133">Transmembrane helix</keyword>
<dbReference type="SUPFAM" id="SSF116726">
    <property type="entry name" value="TrkA C-terminal domain-like"/>
    <property type="match status" value="1"/>
</dbReference>
<protein>
    <submittedName>
        <fullName evidence="9">Transporter</fullName>
    </submittedName>
</protein>
<dbReference type="STRING" id="434131.NRI_0154"/>
<dbReference type="InterPro" id="IPR004680">
    <property type="entry name" value="Cit_transptr-like_dom"/>
</dbReference>
<dbReference type="KEGG" id="nri:NRI_0154"/>
<gene>
    <name evidence="9" type="ordered locus">NRI_0154</name>
</gene>
<evidence type="ECO:0000256" key="5">
    <source>
        <dbReference type="ARBA" id="ARBA00022989"/>
    </source>
</evidence>
<feature type="transmembrane region" description="Helical" evidence="7">
    <location>
        <begin position="380"/>
        <end position="401"/>
    </location>
</feature>
<dbReference type="PANTHER" id="PTHR43652">
    <property type="entry name" value="BASIC AMINO ACID ANTIPORTER YFCC-RELATED"/>
    <property type="match status" value="1"/>
</dbReference>
<keyword evidence="2" id="KW-0813">Transport</keyword>
<feature type="domain" description="Citrate transporter-like" evidence="8">
    <location>
        <begin position="63"/>
        <end position="471"/>
    </location>
</feature>
<keyword evidence="4" id="KW-0677">Repeat</keyword>